<dbReference type="EMBL" id="JAUJSQ010000011">
    <property type="protein sequence ID" value="MDN7934730.1"/>
    <property type="molecule type" value="Genomic_DNA"/>
</dbReference>
<sequence>MRKTIQLVRPSIAIDGVLIRGSLLQNNARADDLIRQARRRARRIVEDAQEQAADAMRRASARGYADGLVAVAEALAQYLAAHVELAERIRSATIERTAQLLRNCLSRPDVIAAAMLDALPARDDAQWGAELLLPQKLGDMDVLVEQLRARVGDAITVQQWDGQAVLLRAGEHVVELSIEDVVTDGVEQAMAAIPSIYAESDAIACECRERLAAVLRGIGASEDAACEEKQR</sequence>
<gene>
    <name evidence="1" type="ORF">QZM52_25975</name>
</gene>
<organism evidence="1 2">
    <name type="scientific">Burkholderia metallica</name>
    <dbReference type="NCBI Taxonomy" id="488729"/>
    <lineage>
        <taxon>Bacteria</taxon>
        <taxon>Pseudomonadati</taxon>
        <taxon>Pseudomonadota</taxon>
        <taxon>Betaproteobacteria</taxon>
        <taxon>Burkholderiales</taxon>
        <taxon>Burkholderiaceae</taxon>
        <taxon>Burkholderia</taxon>
        <taxon>Burkholderia cepacia complex</taxon>
    </lineage>
</organism>
<accession>A0ABT8PJ98</accession>
<dbReference type="RefSeq" id="WP_301756815.1">
    <property type="nucleotide sequence ID" value="NZ_JAUJSQ010000011.1"/>
</dbReference>
<comment type="caution">
    <text evidence="1">The sequence shown here is derived from an EMBL/GenBank/DDBJ whole genome shotgun (WGS) entry which is preliminary data.</text>
</comment>
<keyword evidence="2" id="KW-1185">Reference proteome</keyword>
<evidence type="ECO:0008006" key="3">
    <source>
        <dbReference type="Google" id="ProtNLM"/>
    </source>
</evidence>
<protein>
    <recommendedName>
        <fullName evidence="3">Oxygen-regulated invasion protein OrgB</fullName>
    </recommendedName>
</protein>
<name>A0ABT8PJ98_9BURK</name>
<evidence type="ECO:0000313" key="1">
    <source>
        <dbReference type="EMBL" id="MDN7934730.1"/>
    </source>
</evidence>
<reference evidence="1" key="1">
    <citation type="submission" date="2023-07" db="EMBL/GenBank/DDBJ databases">
        <title>A collection of bacterial strains from the Burkholderia cepacia Research Laboratory and Repository.</title>
        <authorList>
            <person name="Lipuma J."/>
            <person name="Spilker T."/>
            <person name="Caverly L."/>
        </authorList>
    </citation>
    <scope>NUCLEOTIDE SEQUENCE</scope>
    <source>
        <strain evidence="1">AU42020</strain>
    </source>
</reference>
<proteinExistence type="predicted"/>
<evidence type="ECO:0000313" key="2">
    <source>
        <dbReference type="Proteomes" id="UP001171606"/>
    </source>
</evidence>
<dbReference type="Proteomes" id="UP001171606">
    <property type="component" value="Unassembled WGS sequence"/>
</dbReference>